<keyword evidence="1" id="KW-0175">Coiled coil</keyword>
<dbReference type="SUPFAM" id="SSF52833">
    <property type="entry name" value="Thioredoxin-like"/>
    <property type="match status" value="1"/>
</dbReference>
<dbReference type="PROSITE" id="PS50033">
    <property type="entry name" value="UBX"/>
    <property type="match status" value="1"/>
</dbReference>
<dbReference type="SMART" id="SM00594">
    <property type="entry name" value="UAS"/>
    <property type="match status" value="1"/>
</dbReference>
<dbReference type="AlphaFoldDB" id="A0A166CSC7"/>
<name>A0A166CSC7_9AGAM</name>
<evidence type="ECO:0000256" key="3">
    <source>
        <dbReference type="SAM" id="Phobius"/>
    </source>
</evidence>
<dbReference type="InterPro" id="IPR029071">
    <property type="entry name" value="Ubiquitin-like_domsf"/>
</dbReference>
<feature type="region of interest" description="Disordered" evidence="2">
    <location>
        <begin position="368"/>
        <end position="422"/>
    </location>
</feature>
<dbReference type="GO" id="GO:0005783">
    <property type="term" value="C:endoplasmic reticulum"/>
    <property type="evidence" value="ECO:0007669"/>
    <property type="project" value="TreeGrafter"/>
</dbReference>
<evidence type="ECO:0000259" key="5">
    <source>
        <dbReference type="PROSITE" id="PS50033"/>
    </source>
</evidence>
<keyword evidence="3" id="KW-0472">Membrane</keyword>
<dbReference type="Pfam" id="PF00789">
    <property type="entry name" value="UBX"/>
    <property type="match status" value="1"/>
</dbReference>
<dbReference type="InterPro" id="IPR015940">
    <property type="entry name" value="UBA"/>
</dbReference>
<dbReference type="GO" id="GO:0043130">
    <property type="term" value="F:ubiquitin binding"/>
    <property type="evidence" value="ECO:0007669"/>
    <property type="project" value="TreeGrafter"/>
</dbReference>
<dbReference type="Gene3D" id="3.40.30.10">
    <property type="entry name" value="Glutaredoxin"/>
    <property type="match status" value="1"/>
</dbReference>
<dbReference type="InterPro" id="IPR001012">
    <property type="entry name" value="UBX_dom"/>
</dbReference>
<keyword evidence="3" id="KW-0812">Transmembrane</keyword>
<keyword evidence="7" id="KW-1185">Reference proteome</keyword>
<dbReference type="GO" id="GO:0036503">
    <property type="term" value="P:ERAD pathway"/>
    <property type="evidence" value="ECO:0007669"/>
    <property type="project" value="TreeGrafter"/>
</dbReference>
<evidence type="ECO:0000256" key="1">
    <source>
        <dbReference type="ARBA" id="ARBA00023054"/>
    </source>
</evidence>
<evidence type="ECO:0000313" key="7">
    <source>
        <dbReference type="Proteomes" id="UP000076798"/>
    </source>
</evidence>
<feature type="transmembrane region" description="Helical" evidence="3">
    <location>
        <begin position="119"/>
        <end position="138"/>
    </location>
</feature>
<proteinExistence type="predicted"/>
<dbReference type="OrthoDB" id="1026733at2759"/>
<dbReference type="PROSITE" id="PS50030">
    <property type="entry name" value="UBA"/>
    <property type="match status" value="1"/>
</dbReference>
<dbReference type="InterPro" id="IPR006577">
    <property type="entry name" value="UAS"/>
</dbReference>
<evidence type="ECO:0000259" key="4">
    <source>
        <dbReference type="PROSITE" id="PS50030"/>
    </source>
</evidence>
<feature type="domain" description="UBX" evidence="5">
    <location>
        <begin position="444"/>
        <end position="519"/>
    </location>
</feature>
<evidence type="ECO:0008006" key="8">
    <source>
        <dbReference type="Google" id="ProtNLM"/>
    </source>
</evidence>
<evidence type="ECO:0000313" key="6">
    <source>
        <dbReference type="EMBL" id="KZT37764.1"/>
    </source>
</evidence>
<reference evidence="6 7" key="1">
    <citation type="journal article" date="2016" name="Mol. Biol. Evol.">
        <title>Comparative Genomics of Early-Diverging Mushroom-Forming Fungi Provides Insights into the Origins of Lignocellulose Decay Capabilities.</title>
        <authorList>
            <person name="Nagy L.G."/>
            <person name="Riley R."/>
            <person name="Tritt A."/>
            <person name="Adam C."/>
            <person name="Daum C."/>
            <person name="Floudas D."/>
            <person name="Sun H."/>
            <person name="Yadav J.S."/>
            <person name="Pangilinan J."/>
            <person name="Larsson K.H."/>
            <person name="Matsuura K."/>
            <person name="Barry K."/>
            <person name="Labutti K."/>
            <person name="Kuo R."/>
            <person name="Ohm R.A."/>
            <person name="Bhattacharya S.S."/>
            <person name="Shirouzu T."/>
            <person name="Yoshinaga Y."/>
            <person name="Martin F.M."/>
            <person name="Grigoriev I.V."/>
            <person name="Hibbett D.S."/>
        </authorList>
    </citation>
    <scope>NUCLEOTIDE SEQUENCE [LARGE SCALE GENOMIC DNA]</scope>
    <source>
        <strain evidence="6 7">HHB10207 ss-3</strain>
    </source>
</reference>
<sequence length="567" mass="63216">MNVDSLSDERRAILAQLQDIVSGGSDVQKEIAVLESVNWDLSRAVDSLLDDQPSSSIPTSSYNPSSSSASASWNAETSADHAPFARLDVDDSSQTVPTTTRHTGAGHSLSRVGFQLVSALAYPVTVTFNLIIYILRLLRIPIPRFSARPFSFSIQSLLWGPRRLGAYEDAGTVAERWVRGLEEDLGALTLSRRRAHLNETSQGHSDGSNGADSEAVLPDFYLGSYEDALNCAKRELRVLCVILVSEEHDDVPEFKRTTLVDPRFVERLHDENFLVWGGDVRDREPYSAALKLGATTYPFISFISLQPSRVPGLANPNQPLLTVLSRHSGPASPPSGPTSTTVLLTHIENRLLPRVRTVFDRVRNEEMGRAAERQMREDQDRAFQESERRDRERILARREAERQAQEQARAAEEERRRQEKRKENAALWRRYARRNLVVPEPTSNGGPSVRIGVRLPNGERVIRKFKESDGLDALYAWAGASFIPAHDKPEHDPAEPPSRSEWRIEDEGWGFKLAVAYPRSEVPWVSGKTIGEVEALKGGVQLVVEDIAPASTSAVHDADDDYLSEEE</sequence>
<dbReference type="STRING" id="1314776.A0A166CSC7"/>
<feature type="region of interest" description="Disordered" evidence="2">
    <location>
        <begin position="51"/>
        <end position="73"/>
    </location>
</feature>
<dbReference type="SUPFAM" id="SSF54236">
    <property type="entry name" value="Ubiquitin-like"/>
    <property type="match status" value="1"/>
</dbReference>
<feature type="compositionally biased region" description="Low complexity" evidence="2">
    <location>
        <begin position="54"/>
        <end position="73"/>
    </location>
</feature>
<dbReference type="InterPro" id="IPR036249">
    <property type="entry name" value="Thioredoxin-like_sf"/>
</dbReference>
<dbReference type="InterPro" id="IPR050730">
    <property type="entry name" value="UBX_domain-protein"/>
</dbReference>
<accession>A0A166CSC7</accession>
<protein>
    <recommendedName>
        <fullName evidence="8">UBX domain-containing protein</fullName>
    </recommendedName>
</protein>
<dbReference type="PANTHER" id="PTHR23322:SF1">
    <property type="entry name" value="FAS-ASSOCIATED FACTOR 2"/>
    <property type="match status" value="1"/>
</dbReference>
<feature type="domain" description="UBA" evidence="4">
    <location>
        <begin position="6"/>
        <end position="51"/>
    </location>
</feature>
<dbReference type="CDD" id="cd01767">
    <property type="entry name" value="UBX"/>
    <property type="match status" value="1"/>
</dbReference>
<gene>
    <name evidence="6" type="ORF">SISSUDRAFT_1062516</name>
</gene>
<dbReference type="Gene3D" id="1.10.8.10">
    <property type="entry name" value="DNA helicase RuvA subunit, C-terminal domain"/>
    <property type="match status" value="1"/>
</dbReference>
<dbReference type="Gene3D" id="3.10.20.90">
    <property type="entry name" value="Phosphatidylinositol 3-kinase Catalytic Subunit, Chain A, domain 1"/>
    <property type="match status" value="1"/>
</dbReference>
<dbReference type="Proteomes" id="UP000076798">
    <property type="component" value="Unassembled WGS sequence"/>
</dbReference>
<organism evidence="6 7">
    <name type="scientific">Sistotremastrum suecicum HHB10207 ss-3</name>
    <dbReference type="NCBI Taxonomy" id="1314776"/>
    <lineage>
        <taxon>Eukaryota</taxon>
        <taxon>Fungi</taxon>
        <taxon>Dikarya</taxon>
        <taxon>Basidiomycota</taxon>
        <taxon>Agaricomycotina</taxon>
        <taxon>Agaricomycetes</taxon>
        <taxon>Sistotremastrales</taxon>
        <taxon>Sistotremastraceae</taxon>
        <taxon>Sistotremastrum</taxon>
    </lineage>
</organism>
<evidence type="ECO:0000256" key="2">
    <source>
        <dbReference type="SAM" id="MobiDB-lite"/>
    </source>
</evidence>
<keyword evidence="3" id="KW-1133">Transmembrane helix</keyword>
<dbReference type="PANTHER" id="PTHR23322">
    <property type="entry name" value="FAS-ASSOCIATED PROTEIN"/>
    <property type="match status" value="1"/>
</dbReference>
<dbReference type="EMBL" id="KV428076">
    <property type="protein sequence ID" value="KZT37764.1"/>
    <property type="molecule type" value="Genomic_DNA"/>
</dbReference>